<proteinExistence type="predicted"/>
<evidence type="ECO:0000313" key="2">
    <source>
        <dbReference type="Proteomes" id="UP001418222"/>
    </source>
</evidence>
<accession>A0AAP0G335</accession>
<dbReference type="EMBL" id="JBBWWQ010000011">
    <property type="protein sequence ID" value="KAK8935088.1"/>
    <property type="molecule type" value="Genomic_DNA"/>
</dbReference>
<gene>
    <name evidence="1" type="ORF">KSP39_PZI014112</name>
</gene>
<dbReference type="Proteomes" id="UP001418222">
    <property type="component" value="Unassembled WGS sequence"/>
</dbReference>
<keyword evidence="2" id="KW-1185">Reference proteome</keyword>
<dbReference type="AlphaFoldDB" id="A0AAP0G335"/>
<comment type="caution">
    <text evidence="1">The sequence shown here is derived from an EMBL/GenBank/DDBJ whole genome shotgun (WGS) entry which is preliminary data.</text>
</comment>
<sequence>MAMLTLQGFRQSSCCLPALGADLKPPTTTVNSCTTMPPTSCSAAQIRGLELSKHAEPLLSRMLFKLADLHFSVFYGCALELISKGPCCNLPYRNPKNT</sequence>
<name>A0AAP0G335_9ASPA</name>
<evidence type="ECO:0000313" key="1">
    <source>
        <dbReference type="EMBL" id="KAK8935088.1"/>
    </source>
</evidence>
<protein>
    <submittedName>
        <fullName evidence="1">Uncharacterized protein</fullName>
    </submittedName>
</protein>
<reference evidence="1 2" key="1">
    <citation type="journal article" date="2022" name="Nat. Plants">
        <title>Genomes of leafy and leafless Platanthera orchids illuminate the evolution of mycoheterotrophy.</title>
        <authorList>
            <person name="Li M.H."/>
            <person name="Liu K.W."/>
            <person name="Li Z."/>
            <person name="Lu H.C."/>
            <person name="Ye Q.L."/>
            <person name="Zhang D."/>
            <person name="Wang J.Y."/>
            <person name="Li Y.F."/>
            <person name="Zhong Z.M."/>
            <person name="Liu X."/>
            <person name="Yu X."/>
            <person name="Liu D.K."/>
            <person name="Tu X.D."/>
            <person name="Liu B."/>
            <person name="Hao Y."/>
            <person name="Liao X.Y."/>
            <person name="Jiang Y.T."/>
            <person name="Sun W.H."/>
            <person name="Chen J."/>
            <person name="Chen Y.Q."/>
            <person name="Ai Y."/>
            <person name="Zhai J.W."/>
            <person name="Wu S.S."/>
            <person name="Zhou Z."/>
            <person name="Hsiao Y.Y."/>
            <person name="Wu W.L."/>
            <person name="Chen Y.Y."/>
            <person name="Lin Y.F."/>
            <person name="Hsu J.L."/>
            <person name="Li C.Y."/>
            <person name="Wang Z.W."/>
            <person name="Zhao X."/>
            <person name="Zhong W.Y."/>
            <person name="Ma X.K."/>
            <person name="Ma L."/>
            <person name="Huang J."/>
            <person name="Chen G.Z."/>
            <person name="Huang M.Z."/>
            <person name="Huang L."/>
            <person name="Peng D.H."/>
            <person name="Luo Y.B."/>
            <person name="Zou S.Q."/>
            <person name="Chen S.P."/>
            <person name="Lan S."/>
            <person name="Tsai W.C."/>
            <person name="Van de Peer Y."/>
            <person name="Liu Z.J."/>
        </authorList>
    </citation>
    <scope>NUCLEOTIDE SEQUENCE [LARGE SCALE GENOMIC DNA]</scope>
    <source>
        <strain evidence="1">Lor287</strain>
    </source>
</reference>
<organism evidence="1 2">
    <name type="scientific">Platanthera zijinensis</name>
    <dbReference type="NCBI Taxonomy" id="2320716"/>
    <lineage>
        <taxon>Eukaryota</taxon>
        <taxon>Viridiplantae</taxon>
        <taxon>Streptophyta</taxon>
        <taxon>Embryophyta</taxon>
        <taxon>Tracheophyta</taxon>
        <taxon>Spermatophyta</taxon>
        <taxon>Magnoliopsida</taxon>
        <taxon>Liliopsida</taxon>
        <taxon>Asparagales</taxon>
        <taxon>Orchidaceae</taxon>
        <taxon>Orchidoideae</taxon>
        <taxon>Orchideae</taxon>
        <taxon>Orchidinae</taxon>
        <taxon>Platanthera</taxon>
    </lineage>
</organism>